<organism evidence="1 2">
    <name type="scientific">Desulfosarcina ovata subsp. sediminis</name>
    <dbReference type="NCBI Taxonomy" id="885957"/>
    <lineage>
        <taxon>Bacteria</taxon>
        <taxon>Pseudomonadati</taxon>
        <taxon>Thermodesulfobacteriota</taxon>
        <taxon>Desulfobacteria</taxon>
        <taxon>Desulfobacterales</taxon>
        <taxon>Desulfosarcinaceae</taxon>
        <taxon>Desulfosarcina</taxon>
    </lineage>
</organism>
<sequence length="94" mass="10705">MAKQIDQYGDKLFADPILLNGPSGTIVVYPQRTNNILEQFFRRLRRDYRRRTGNNTMRKALQAMLADTPLVKNLSNPAYLKILLGGKSTVVPLK</sequence>
<evidence type="ECO:0000313" key="2">
    <source>
        <dbReference type="Proteomes" id="UP000425960"/>
    </source>
</evidence>
<reference evidence="1 2" key="1">
    <citation type="submission" date="2019-11" db="EMBL/GenBank/DDBJ databases">
        <title>Comparative genomics of hydrocarbon-degrading Desulfosarcina strains.</title>
        <authorList>
            <person name="Watanabe M."/>
            <person name="Kojima H."/>
            <person name="Fukui M."/>
        </authorList>
    </citation>
    <scope>NUCLEOTIDE SEQUENCE [LARGE SCALE GENOMIC DNA]</scope>
    <source>
        <strain evidence="1 2">28bB2T</strain>
    </source>
</reference>
<protein>
    <submittedName>
        <fullName evidence="1">Uncharacterized protein</fullName>
    </submittedName>
</protein>
<dbReference type="EMBL" id="AP021876">
    <property type="protein sequence ID" value="BBO86534.1"/>
    <property type="molecule type" value="Genomic_DNA"/>
</dbReference>
<name>A0A5K8A2I1_9BACT</name>
<dbReference type="RefSeq" id="WP_155325799.1">
    <property type="nucleotide sequence ID" value="NZ_AP021876.1"/>
</dbReference>
<gene>
    <name evidence="1" type="ORF">DSCO28_71000</name>
</gene>
<dbReference type="Proteomes" id="UP000425960">
    <property type="component" value="Chromosome"/>
</dbReference>
<evidence type="ECO:0000313" key="1">
    <source>
        <dbReference type="EMBL" id="BBO86534.1"/>
    </source>
</evidence>
<dbReference type="KEGG" id="dov:DSCO28_71000"/>
<proteinExistence type="predicted"/>
<dbReference type="AlphaFoldDB" id="A0A5K8A2I1"/>
<accession>A0A5K8A2I1</accession>